<organism evidence="2 3">
    <name type="scientific">Lagenidium giganteum</name>
    <dbReference type="NCBI Taxonomy" id="4803"/>
    <lineage>
        <taxon>Eukaryota</taxon>
        <taxon>Sar</taxon>
        <taxon>Stramenopiles</taxon>
        <taxon>Oomycota</taxon>
        <taxon>Peronosporomycetes</taxon>
        <taxon>Pythiales</taxon>
        <taxon>Pythiaceae</taxon>
    </lineage>
</organism>
<dbReference type="SUPFAM" id="SSF56281">
    <property type="entry name" value="Metallo-hydrolase/oxidoreductase"/>
    <property type="match status" value="1"/>
</dbReference>
<comment type="caution">
    <text evidence="2">The sequence shown here is derived from an EMBL/GenBank/DDBJ whole genome shotgun (WGS) entry which is preliminary data.</text>
</comment>
<dbReference type="Proteomes" id="UP001146120">
    <property type="component" value="Unassembled WGS sequence"/>
</dbReference>
<evidence type="ECO:0000259" key="1">
    <source>
        <dbReference type="Pfam" id="PF12706"/>
    </source>
</evidence>
<dbReference type="PANTHER" id="PTHR46504">
    <property type="entry name" value="TRNASE Z TRZ1"/>
    <property type="match status" value="1"/>
</dbReference>
<dbReference type="InterPro" id="IPR001279">
    <property type="entry name" value="Metallo-B-lactamas"/>
</dbReference>
<dbReference type="AlphaFoldDB" id="A0AAV2ZBH4"/>
<dbReference type="Gene3D" id="3.60.15.10">
    <property type="entry name" value="Ribonuclease Z/Hydroxyacylglutathione hydrolase-like"/>
    <property type="match status" value="1"/>
</dbReference>
<evidence type="ECO:0000313" key="3">
    <source>
        <dbReference type="Proteomes" id="UP001146120"/>
    </source>
</evidence>
<gene>
    <name evidence="2" type="ORF">N0F65_009449</name>
</gene>
<feature type="domain" description="Metallo-beta-lactamase" evidence="1">
    <location>
        <begin position="59"/>
        <end position="259"/>
    </location>
</feature>
<reference evidence="2" key="1">
    <citation type="submission" date="2022-11" db="EMBL/GenBank/DDBJ databases">
        <authorList>
            <person name="Morgan W.R."/>
            <person name="Tartar A."/>
        </authorList>
    </citation>
    <scope>NUCLEOTIDE SEQUENCE</scope>
    <source>
        <strain evidence="2">ARSEF 373</strain>
    </source>
</reference>
<keyword evidence="3" id="KW-1185">Reference proteome</keyword>
<protein>
    <recommendedName>
        <fullName evidence="1">Metallo-beta-lactamase domain-containing protein</fullName>
    </recommendedName>
</protein>
<dbReference type="InterPro" id="IPR036866">
    <property type="entry name" value="RibonucZ/Hydroxyglut_hydro"/>
</dbReference>
<sequence>MAVTTSAHDARAVAIAAGDFTIHVRSVAGIESCCYVEEKTVDVAFDMGCCFGKAWTKGHVFITHGHVDHINAFPTHAARRHLERMKPARYYVPHHLVEHAKRIMDAFSAMQEDEIKIEVVAMQAHMEVAISPHWVVKAVPTCHRVPSLGYVLYRKKSVLRREFVGKPTAEIRQLRQDGVDVMETLMTPEIAYTGDTTIDVFKAEDNDLTRAQVLITEATYVSDWKTSDHAHERGHIHLNQIVEHSHLFKDVKALVLMHFSAKYSPREVRKHADEVLNESLRSKVHLAVQSMQMTDA</sequence>
<dbReference type="PANTHER" id="PTHR46504:SF2">
    <property type="entry name" value="TRNASE Z TRZ1"/>
    <property type="match status" value="1"/>
</dbReference>
<evidence type="ECO:0000313" key="2">
    <source>
        <dbReference type="EMBL" id="DBA04102.1"/>
    </source>
</evidence>
<proteinExistence type="predicted"/>
<dbReference type="Pfam" id="PF12706">
    <property type="entry name" value="Lactamase_B_2"/>
    <property type="match status" value="1"/>
</dbReference>
<accession>A0AAV2ZBH4</accession>
<name>A0AAV2ZBH4_9STRA</name>
<dbReference type="EMBL" id="DAKRPA010000012">
    <property type="protein sequence ID" value="DBA04102.1"/>
    <property type="molecule type" value="Genomic_DNA"/>
</dbReference>
<reference evidence="2" key="2">
    <citation type="journal article" date="2023" name="Microbiol Resour">
        <title>Decontamination and Annotation of the Draft Genome Sequence of the Oomycete Lagenidium giganteum ARSEF 373.</title>
        <authorList>
            <person name="Morgan W.R."/>
            <person name="Tartar A."/>
        </authorList>
    </citation>
    <scope>NUCLEOTIDE SEQUENCE</scope>
    <source>
        <strain evidence="2">ARSEF 373</strain>
    </source>
</reference>